<evidence type="ECO:0000313" key="3">
    <source>
        <dbReference type="Proteomes" id="UP000011750"/>
    </source>
</evidence>
<name>M4FFJ3_BRACM</name>
<organism evidence="2 3">
    <name type="scientific">Brassica campestris</name>
    <name type="common">Field mustard</name>
    <dbReference type="NCBI Taxonomy" id="3711"/>
    <lineage>
        <taxon>Eukaryota</taxon>
        <taxon>Viridiplantae</taxon>
        <taxon>Streptophyta</taxon>
        <taxon>Embryophyta</taxon>
        <taxon>Tracheophyta</taxon>
        <taxon>Spermatophyta</taxon>
        <taxon>Magnoliopsida</taxon>
        <taxon>eudicotyledons</taxon>
        <taxon>Gunneridae</taxon>
        <taxon>Pentapetalae</taxon>
        <taxon>rosids</taxon>
        <taxon>malvids</taxon>
        <taxon>Brassicales</taxon>
        <taxon>Brassicaceae</taxon>
        <taxon>Brassiceae</taxon>
        <taxon>Brassica</taxon>
    </lineage>
</organism>
<protein>
    <submittedName>
        <fullName evidence="2">Uncharacterized protein</fullName>
    </submittedName>
</protein>
<keyword evidence="3" id="KW-1185">Reference proteome</keyword>
<dbReference type="InParanoid" id="M4FFJ3"/>
<evidence type="ECO:0000256" key="1">
    <source>
        <dbReference type="SAM" id="MobiDB-lite"/>
    </source>
</evidence>
<accession>M4FFJ3</accession>
<dbReference type="EnsemblPlants" id="Bra039867.1">
    <property type="protein sequence ID" value="Bra039867.1-P"/>
    <property type="gene ID" value="Bra039867"/>
</dbReference>
<proteinExistence type="predicted"/>
<dbReference type="HOGENOM" id="CLU_1941097_0_0_1"/>
<dbReference type="Gramene" id="Bra039867.1">
    <property type="protein sequence ID" value="Bra039867.1-P"/>
    <property type="gene ID" value="Bra039867"/>
</dbReference>
<reference evidence="2 3" key="2">
    <citation type="journal article" date="2018" name="Hortic Res">
        <title>Improved Brassica rapa reference genome by single-molecule sequencing and chromosome conformation capture technologies.</title>
        <authorList>
            <person name="Zhang L."/>
            <person name="Cai X."/>
            <person name="Wu J."/>
            <person name="Liu M."/>
            <person name="Grob S."/>
            <person name="Cheng F."/>
            <person name="Liang J."/>
            <person name="Cai C."/>
            <person name="Liu Z."/>
            <person name="Liu B."/>
            <person name="Wang F."/>
            <person name="Li S."/>
            <person name="Liu F."/>
            <person name="Li X."/>
            <person name="Cheng L."/>
            <person name="Yang W."/>
            <person name="Li M.H."/>
            <person name="Grossniklaus U."/>
            <person name="Zheng H."/>
            <person name="Wang X."/>
        </authorList>
    </citation>
    <scope>NUCLEOTIDE SEQUENCE [LARGE SCALE GENOMIC DNA]</scope>
    <source>
        <strain evidence="2 3">cv. Chiifu-401-42</strain>
    </source>
</reference>
<dbReference type="AlphaFoldDB" id="M4FFJ3"/>
<feature type="region of interest" description="Disordered" evidence="1">
    <location>
        <begin position="81"/>
        <end position="100"/>
    </location>
</feature>
<reference evidence="2" key="3">
    <citation type="submission" date="2023-03" db="UniProtKB">
        <authorList>
            <consortium name="EnsemblPlants"/>
        </authorList>
    </citation>
    <scope>IDENTIFICATION</scope>
    <source>
        <strain evidence="2">cv. Chiifu-401-42</strain>
    </source>
</reference>
<sequence length="130" mass="14897">MPSDTTTTTRKLIPHFITELGSCLFFCRRHAVNGLRCFMVMLDFLLQICQMKRLKSFTSSKYGDVRKNETVTLAELNNYVLNSPPQSGGPNNTSSSNFCSQEISDAQEDPLHLRDPTQEFMSYKQRLRSH</sequence>
<dbReference type="Proteomes" id="UP000011750">
    <property type="component" value="Chromosome A08"/>
</dbReference>
<reference evidence="2 3" key="1">
    <citation type="journal article" date="2011" name="Nat. Genet.">
        <title>The genome of the mesopolyploid crop species Brassica rapa.</title>
        <authorList>
            <consortium name="Brassica rapa Genome Sequencing Project Consortium"/>
            <person name="Wang X."/>
            <person name="Wang H."/>
            <person name="Wang J."/>
            <person name="Sun R."/>
            <person name="Wu J."/>
            <person name="Liu S."/>
            <person name="Bai Y."/>
            <person name="Mun J.H."/>
            <person name="Bancroft I."/>
            <person name="Cheng F."/>
            <person name="Huang S."/>
            <person name="Li X."/>
            <person name="Hua W."/>
            <person name="Wang J."/>
            <person name="Wang X."/>
            <person name="Freeling M."/>
            <person name="Pires J.C."/>
            <person name="Paterson A.H."/>
            <person name="Chalhoub B."/>
            <person name="Wang B."/>
            <person name="Hayward A."/>
            <person name="Sharpe A.G."/>
            <person name="Park B.S."/>
            <person name="Weisshaar B."/>
            <person name="Liu B."/>
            <person name="Li B."/>
            <person name="Liu B."/>
            <person name="Tong C."/>
            <person name="Song C."/>
            <person name="Duran C."/>
            <person name="Peng C."/>
            <person name="Geng C."/>
            <person name="Koh C."/>
            <person name="Lin C."/>
            <person name="Edwards D."/>
            <person name="Mu D."/>
            <person name="Shen D."/>
            <person name="Soumpourou E."/>
            <person name="Li F."/>
            <person name="Fraser F."/>
            <person name="Conant G."/>
            <person name="Lassalle G."/>
            <person name="King G.J."/>
            <person name="Bonnema G."/>
            <person name="Tang H."/>
            <person name="Wang H."/>
            <person name="Belcram H."/>
            <person name="Zhou H."/>
            <person name="Hirakawa H."/>
            <person name="Abe H."/>
            <person name="Guo H."/>
            <person name="Wang H."/>
            <person name="Jin H."/>
            <person name="Parkin I.A."/>
            <person name="Batley J."/>
            <person name="Kim J.S."/>
            <person name="Just J."/>
            <person name="Li J."/>
            <person name="Xu J."/>
            <person name="Deng J."/>
            <person name="Kim J.A."/>
            <person name="Li J."/>
            <person name="Yu J."/>
            <person name="Meng J."/>
            <person name="Wang J."/>
            <person name="Min J."/>
            <person name="Poulain J."/>
            <person name="Wang J."/>
            <person name="Hatakeyama K."/>
            <person name="Wu K."/>
            <person name="Wang L."/>
            <person name="Fang L."/>
            <person name="Trick M."/>
            <person name="Links M.G."/>
            <person name="Zhao M."/>
            <person name="Jin M."/>
            <person name="Ramchiary N."/>
            <person name="Drou N."/>
            <person name="Berkman P.J."/>
            <person name="Cai Q."/>
            <person name="Huang Q."/>
            <person name="Li R."/>
            <person name="Tabata S."/>
            <person name="Cheng S."/>
            <person name="Zhang S."/>
            <person name="Zhang S."/>
            <person name="Huang S."/>
            <person name="Sato S."/>
            <person name="Sun S."/>
            <person name="Kwon S.J."/>
            <person name="Choi S.R."/>
            <person name="Lee T.H."/>
            <person name="Fan W."/>
            <person name="Zhao X."/>
            <person name="Tan X."/>
            <person name="Xu X."/>
            <person name="Wang Y."/>
            <person name="Qiu Y."/>
            <person name="Yin Y."/>
            <person name="Li Y."/>
            <person name="Du Y."/>
            <person name="Liao Y."/>
            <person name="Lim Y."/>
            <person name="Narusaka Y."/>
            <person name="Wang Y."/>
            <person name="Wang Z."/>
            <person name="Li Z."/>
            <person name="Wang Z."/>
            <person name="Xiong Z."/>
            <person name="Zhang Z."/>
        </authorList>
    </citation>
    <scope>NUCLEOTIDE SEQUENCE [LARGE SCALE GENOMIC DNA]</scope>
    <source>
        <strain evidence="2 3">cv. Chiifu-401-42</strain>
    </source>
</reference>
<evidence type="ECO:0000313" key="2">
    <source>
        <dbReference type="EnsemblPlants" id="Bra039867.1-P"/>
    </source>
</evidence>